<name>A0A841L5T7_9SPHN</name>
<dbReference type="Gene3D" id="2.40.30.170">
    <property type="match status" value="1"/>
</dbReference>
<dbReference type="PRINTS" id="PR01490">
    <property type="entry name" value="RTXTOXIND"/>
</dbReference>
<dbReference type="Gene3D" id="2.40.50.100">
    <property type="match status" value="2"/>
</dbReference>
<organism evidence="12 13">
    <name type="scientific">Polymorphobacter multimanifer</name>
    <dbReference type="NCBI Taxonomy" id="1070431"/>
    <lineage>
        <taxon>Bacteria</taxon>
        <taxon>Pseudomonadati</taxon>
        <taxon>Pseudomonadota</taxon>
        <taxon>Alphaproteobacteria</taxon>
        <taxon>Sphingomonadales</taxon>
        <taxon>Sphingosinicellaceae</taxon>
        <taxon>Polymorphobacter</taxon>
    </lineage>
</organism>
<dbReference type="InterPro" id="IPR050739">
    <property type="entry name" value="MFP"/>
</dbReference>
<keyword evidence="5 9" id="KW-0997">Cell inner membrane</keyword>
<dbReference type="NCBIfam" id="TIGR01843">
    <property type="entry name" value="type_I_hlyD"/>
    <property type="match status" value="1"/>
</dbReference>
<comment type="similarity">
    <text evidence="2 9">Belongs to the membrane fusion protein (MFP) (TC 8.A.1) family.</text>
</comment>
<gene>
    <name evidence="12" type="ORF">FHS79_001785</name>
</gene>
<dbReference type="AlphaFoldDB" id="A0A841L5T7"/>
<evidence type="ECO:0000313" key="12">
    <source>
        <dbReference type="EMBL" id="MBB6227616.1"/>
    </source>
</evidence>
<evidence type="ECO:0000256" key="8">
    <source>
        <dbReference type="ARBA" id="ARBA00023136"/>
    </source>
</evidence>
<keyword evidence="7" id="KW-1133">Transmembrane helix</keyword>
<dbReference type="InterPro" id="IPR058781">
    <property type="entry name" value="HH_AprE-like"/>
</dbReference>
<evidence type="ECO:0000256" key="1">
    <source>
        <dbReference type="ARBA" id="ARBA00004377"/>
    </source>
</evidence>
<comment type="caution">
    <text evidence="12">The sequence shown here is derived from an EMBL/GenBank/DDBJ whole genome shotgun (WGS) entry which is preliminary data.</text>
</comment>
<sequence length="451" mass="45743">MTLPAPLTAFGPPVLPPALPLGLDRLPDDLTPSAAARISFRLIVGSLAALLAWAALSRIEASATAPGTVVPAGKLQTVSHPEGGTLKAILVKPGQRVRAGAVLLRLDPGLAGGELGRNASARNALDARIARLRAEATGQAPVFPAALTVAAPALVAAEQAVHAARMASFASAGGGEAASVDAARRTLAEAEADAAARTEARAQAAREVTLMASLVEKGLEPRISLDRARSALAQAQAGADAAAAAIARARAGVTRAGAGLAGVSQNQRAEAGQALAAALAERAGLAAGLPSLAGRVDRTTIRAAADSVVNRVLVNTPGSAVTPGQALVELLPAGERLVIDARLKPADIAFAHAGQRATVRLTAYDSAVFGSLDGTVEAISPDAITDPRTGESHYDVRIRLKGAALEDAGGAPLPIAPGMVAEVSLLGQPRSVLSWLLTPFTRLRQQAFRER</sequence>
<evidence type="ECO:0000256" key="7">
    <source>
        <dbReference type="ARBA" id="ARBA00022989"/>
    </source>
</evidence>
<keyword evidence="4 9" id="KW-1003">Cell membrane</keyword>
<reference evidence="12 13" key="1">
    <citation type="submission" date="2020-08" db="EMBL/GenBank/DDBJ databases">
        <title>Genomic Encyclopedia of Type Strains, Phase IV (KMG-IV): sequencing the most valuable type-strain genomes for metagenomic binning, comparative biology and taxonomic classification.</title>
        <authorList>
            <person name="Goeker M."/>
        </authorList>
    </citation>
    <scope>NUCLEOTIDE SEQUENCE [LARGE SCALE GENOMIC DNA]</scope>
    <source>
        <strain evidence="12 13">DSM 102189</strain>
    </source>
</reference>
<accession>A0A841L5T7</accession>
<evidence type="ECO:0000313" key="13">
    <source>
        <dbReference type="Proteomes" id="UP000538147"/>
    </source>
</evidence>
<evidence type="ECO:0000259" key="11">
    <source>
        <dbReference type="Pfam" id="PF26002"/>
    </source>
</evidence>
<evidence type="ECO:0000256" key="9">
    <source>
        <dbReference type="RuleBase" id="RU365093"/>
    </source>
</evidence>
<keyword evidence="3 9" id="KW-0813">Transport</keyword>
<evidence type="ECO:0000259" key="10">
    <source>
        <dbReference type="Pfam" id="PF25994"/>
    </source>
</evidence>
<dbReference type="EMBL" id="JACIIV010000011">
    <property type="protein sequence ID" value="MBB6227616.1"/>
    <property type="molecule type" value="Genomic_DNA"/>
</dbReference>
<evidence type="ECO:0000256" key="3">
    <source>
        <dbReference type="ARBA" id="ARBA00022448"/>
    </source>
</evidence>
<dbReference type="GO" id="GO:0015031">
    <property type="term" value="P:protein transport"/>
    <property type="evidence" value="ECO:0007669"/>
    <property type="project" value="InterPro"/>
</dbReference>
<evidence type="ECO:0000256" key="4">
    <source>
        <dbReference type="ARBA" id="ARBA00022475"/>
    </source>
</evidence>
<evidence type="ECO:0000256" key="2">
    <source>
        <dbReference type="ARBA" id="ARBA00009477"/>
    </source>
</evidence>
<dbReference type="PANTHER" id="PTHR30386">
    <property type="entry name" value="MEMBRANE FUSION SUBUNIT OF EMRAB-TOLC MULTIDRUG EFFLUX PUMP"/>
    <property type="match status" value="1"/>
</dbReference>
<comment type="subcellular location">
    <subcellularLocation>
        <location evidence="1 9">Cell inner membrane</location>
        <topology evidence="1 9">Single-pass membrane protein</topology>
    </subcellularLocation>
</comment>
<dbReference type="Proteomes" id="UP000538147">
    <property type="component" value="Unassembled WGS sequence"/>
</dbReference>
<keyword evidence="8" id="KW-0472">Membrane</keyword>
<dbReference type="InterPro" id="IPR058982">
    <property type="entry name" value="Beta-barrel_AprE"/>
</dbReference>
<dbReference type="RefSeq" id="WP_184198509.1">
    <property type="nucleotide sequence ID" value="NZ_JACIIV010000011.1"/>
</dbReference>
<feature type="domain" description="AprE-like beta-barrel" evidence="11">
    <location>
        <begin position="337"/>
        <end position="425"/>
    </location>
</feature>
<evidence type="ECO:0000256" key="5">
    <source>
        <dbReference type="ARBA" id="ARBA00022519"/>
    </source>
</evidence>
<feature type="domain" description="AprE-like long alpha-helical hairpin" evidence="10">
    <location>
        <begin position="114"/>
        <end position="286"/>
    </location>
</feature>
<dbReference type="InterPro" id="IPR010129">
    <property type="entry name" value="T1SS_HlyD"/>
</dbReference>
<proteinExistence type="inferred from homology"/>
<dbReference type="GO" id="GO:0005886">
    <property type="term" value="C:plasma membrane"/>
    <property type="evidence" value="ECO:0007669"/>
    <property type="project" value="UniProtKB-SubCell"/>
</dbReference>
<keyword evidence="13" id="KW-1185">Reference proteome</keyword>
<dbReference type="Pfam" id="PF26002">
    <property type="entry name" value="Beta-barrel_AprE"/>
    <property type="match status" value="1"/>
</dbReference>
<keyword evidence="6" id="KW-0812">Transmembrane</keyword>
<evidence type="ECO:0000256" key="6">
    <source>
        <dbReference type="ARBA" id="ARBA00022692"/>
    </source>
</evidence>
<dbReference type="PANTHER" id="PTHR30386:SF26">
    <property type="entry name" value="TRANSPORT PROTEIN COMB"/>
    <property type="match status" value="1"/>
</dbReference>
<protein>
    <recommendedName>
        <fullName evidence="9">Membrane fusion protein (MFP) family protein</fullName>
    </recommendedName>
</protein>
<dbReference type="Pfam" id="PF25994">
    <property type="entry name" value="HH_AprE"/>
    <property type="match status" value="1"/>
</dbReference>